<feature type="region of interest" description="Disordered" evidence="1">
    <location>
        <begin position="218"/>
        <end position="307"/>
    </location>
</feature>
<keyword evidence="5" id="KW-1185">Reference proteome</keyword>
<dbReference type="EMBL" id="VVIM01000005">
    <property type="protein sequence ID" value="KAB0799386.1"/>
    <property type="molecule type" value="Genomic_DNA"/>
</dbReference>
<protein>
    <submittedName>
        <fullName evidence="4">Uncharacterized protein</fullName>
    </submittedName>
</protein>
<dbReference type="Proteomes" id="UP000327044">
    <property type="component" value="Unassembled WGS sequence"/>
</dbReference>
<evidence type="ECO:0000313" key="4">
    <source>
        <dbReference type="EMBL" id="KAB0799386.1"/>
    </source>
</evidence>
<proteinExistence type="predicted"/>
<sequence>MDFIAVWTMFLLSTSCATPIPTPELTTRRPSNAQIGETIKQLADQLVLINHTSSELTYDTRTPPKIKQQIKKPPKKESAVTEHSHPGVVEPVSNIDSTWEENTKKLNFYKIENKPTTEHGLSTWVLLNSQTVSPSITSTPKSTPKPTVKQKFEDNKNLTRTEIFNKITKPLFKKRPAPSTTKKPTTVTTPATTSTTEQKITKIKASILNEAINNKNKTINKKVQENENSSLSTTKLPTPSTTPSDNSLFSLEPKDDEVELLLTPPSKKNRRPSNTTKKKKNKTRRRRPAAAEKLSLSNSTKLAPKDKPIGTQIYNYLSREIMPTVGVGLVGLMVTAGLASYFLYPFTPVRRSYQVDRKDNKGSYYYNDEYTPGGITEEEAIGKVIAGMPTTYESQNYRNTFKGGQQTTNRKSNDFGLRRGQSEASVEAIYLTPSKKYDEQLYFANRRNEPDVYNSQFMHKDFVTEKTKSHSEVTPVVVPEHGPRHLPKSTTASDIEGRVHSRKRRNSDFDNEIFDHDEDIRRGRPESTTFATTVPSKPQNFLHTLRLLFEAQIKLGLEFLQKTSQAVAKYFSDVHSRFNEKSKEQPRAQ</sequence>
<feature type="region of interest" description="Disordered" evidence="1">
    <location>
        <begin position="172"/>
        <end position="198"/>
    </location>
</feature>
<accession>A0A5N4AQ15</accession>
<keyword evidence="3" id="KW-0732">Signal</keyword>
<feature type="signal peptide" evidence="3">
    <location>
        <begin position="1"/>
        <end position="17"/>
    </location>
</feature>
<comment type="caution">
    <text evidence="4">The sequence shown here is derived from an EMBL/GenBank/DDBJ whole genome shotgun (WGS) entry which is preliminary data.</text>
</comment>
<evidence type="ECO:0000256" key="3">
    <source>
        <dbReference type="SAM" id="SignalP"/>
    </source>
</evidence>
<evidence type="ECO:0000313" key="5">
    <source>
        <dbReference type="Proteomes" id="UP000327044"/>
    </source>
</evidence>
<feature type="chain" id="PRO_5024280422" evidence="3">
    <location>
        <begin position="18"/>
        <end position="589"/>
    </location>
</feature>
<feature type="compositionally biased region" description="Basic residues" evidence="1">
    <location>
        <begin position="267"/>
        <end position="288"/>
    </location>
</feature>
<dbReference type="InParanoid" id="A0A5N4AQ15"/>
<organism evidence="4 5">
    <name type="scientific">Photinus pyralis</name>
    <name type="common">Common eastern firefly</name>
    <name type="synonym">Lampyris pyralis</name>
    <dbReference type="NCBI Taxonomy" id="7054"/>
    <lineage>
        <taxon>Eukaryota</taxon>
        <taxon>Metazoa</taxon>
        <taxon>Ecdysozoa</taxon>
        <taxon>Arthropoda</taxon>
        <taxon>Hexapoda</taxon>
        <taxon>Insecta</taxon>
        <taxon>Pterygota</taxon>
        <taxon>Neoptera</taxon>
        <taxon>Endopterygota</taxon>
        <taxon>Coleoptera</taxon>
        <taxon>Polyphaga</taxon>
        <taxon>Elateriformia</taxon>
        <taxon>Elateroidea</taxon>
        <taxon>Lampyridae</taxon>
        <taxon>Lampyrinae</taxon>
        <taxon>Photinus</taxon>
    </lineage>
</organism>
<evidence type="ECO:0000256" key="2">
    <source>
        <dbReference type="SAM" id="Phobius"/>
    </source>
</evidence>
<gene>
    <name evidence="4" type="ORF">PPYR_07266</name>
</gene>
<keyword evidence="2" id="KW-0812">Transmembrane</keyword>
<name>A0A5N4AQ15_PHOPY</name>
<reference evidence="4 5" key="1">
    <citation type="journal article" date="2018" name="Elife">
        <title>Firefly genomes illuminate parallel origins of bioluminescence in beetles.</title>
        <authorList>
            <person name="Fallon T.R."/>
            <person name="Lower S.E."/>
            <person name="Chang C.H."/>
            <person name="Bessho-Uehara M."/>
            <person name="Martin G.J."/>
            <person name="Bewick A.J."/>
            <person name="Behringer M."/>
            <person name="Debat H.J."/>
            <person name="Wong I."/>
            <person name="Day J.C."/>
            <person name="Suvorov A."/>
            <person name="Silva C.J."/>
            <person name="Stanger-Hall K.F."/>
            <person name="Hall D.W."/>
            <person name="Schmitz R.J."/>
            <person name="Nelson D.R."/>
            <person name="Lewis S.M."/>
            <person name="Shigenobu S."/>
            <person name="Bybee S.M."/>
            <person name="Larracuente A.M."/>
            <person name="Oba Y."/>
            <person name="Weng J.K."/>
        </authorList>
    </citation>
    <scope>NUCLEOTIDE SEQUENCE [LARGE SCALE GENOMIC DNA]</scope>
    <source>
        <strain evidence="4">1611_PpyrPB1</strain>
        <tissue evidence="4">Whole body</tissue>
    </source>
</reference>
<feature type="compositionally biased region" description="Low complexity" evidence="1">
    <location>
        <begin position="229"/>
        <end position="244"/>
    </location>
</feature>
<feature type="transmembrane region" description="Helical" evidence="2">
    <location>
        <begin position="321"/>
        <end position="344"/>
    </location>
</feature>
<feature type="compositionally biased region" description="Basic and acidic residues" evidence="1">
    <location>
        <begin position="75"/>
        <end position="85"/>
    </location>
</feature>
<keyword evidence="2" id="KW-0472">Membrane</keyword>
<feature type="region of interest" description="Disordered" evidence="1">
    <location>
        <begin position="58"/>
        <end position="92"/>
    </location>
</feature>
<feature type="compositionally biased region" description="Low complexity" evidence="1">
    <location>
        <begin position="177"/>
        <end position="196"/>
    </location>
</feature>
<keyword evidence="2" id="KW-1133">Transmembrane helix</keyword>
<feature type="region of interest" description="Disordered" evidence="1">
    <location>
        <begin position="468"/>
        <end position="491"/>
    </location>
</feature>
<dbReference type="AlphaFoldDB" id="A0A5N4AQ15"/>
<evidence type="ECO:0000256" key="1">
    <source>
        <dbReference type="SAM" id="MobiDB-lite"/>
    </source>
</evidence>